<feature type="compositionally biased region" description="Basic and acidic residues" evidence="8">
    <location>
        <begin position="126"/>
        <end position="140"/>
    </location>
</feature>
<feature type="compositionally biased region" description="Low complexity" evidence="8">
    <location>
        <begin position="176"/>
        <end position="189"/>
    </location>
</feature>
<evidence type="ECO:0000256" key="6">
    <source>
        <dbReference type="ARBA" id="ARBA00024695"/>
    </source>
</evidence>
<comment type="function">
    <text evidence="6">Involved in nucleolar processing of pre-18S ribosomal RNA. Has a role in the nuclear export of 40S pre-ribosomal subunit to the cytoplasm.</text>
</comment>
<feature type="compositionally biased region" description="Acidic residues" evidence="8">
    <location>
        <begin position="405"/>
        <end position="438"/>
    </location>
</feature>
<keyword evidence="7" id="KW-0175">Coiled coil</keyword>
<dbReference type="RefSeq" id="XP_033381510.1">
    <property type="nucleotide sequence ID" value="XM_033531165.1"/>
</dbReference>
<evidence type="ECO:0000256" key="7">
    <source>
        <dbReference type="SAM" id="Coils"/>
    </source>
</evidence>
<evidence type="ECO:0000256" key="3">
    <source>
        <dbReference type="ARBA" id="ARBA00022517"/>
    </source>
</evidence>
<evidence type="ECO:0000313" key="10">
    <source>
        <dbReference type="Proteomes" id="UP000799778"/>
    </source>
</evidence>
<evidence type="ECO:0000256" key="2">
    <source>
        <dbReference type="ARBA" id="ARBA00007466"/>
    </source>
</evidence>
<name>A0A6A5XK02_9PLEO</name>
<dbReference type="PANTHER" id="PTHR23183:SF0">
    <property type="entry name" value="NUCLEOLAR PROTEIN 14"/>
    <property type="match status" value="1"/>
</dbReference>
<evidence type="ECO:0000256" key="5">
    <source>
        <dbReference type="ARBA" id="ARBA00023242"/>
    </source>
</evidence>
<proteinExistence type="inferred from homology"/>
<dbReference type="GO" id="GO:0030490">
    <property type="term" value="P:maturation of SSU-rRNA"/>
    <property type="evidence" value="ECO:0007669"/>
    <property type="project" value="TreeGrafter"/>
</dbReference>
<dbReference type="OrthoDB" id="441771at2759"/>
<dbReference type="EMBL" id="ML978071">
    <property type="protein sequence ID" value="KAF2013171.1"/>
    <property type="molecule type" value="Genomic_DNA"/>
</dbReference>
<feature type="compositionally biased region" description="Basic and acidic residues" evidence="8">
    <location>
        <begin position="304"/>
        <end position="316"/>
    </location>
</feature>
<keyword evidence="10" id="KW-1185">Reference proteome</keyword>
<feature type="compositionally biased region" description="Acidic residues" evidence="8">
    <location>
        <begin position="376"/>
        <end position="390"/>
    </location>
</feature>
<keyword evidence="5" id="KW-0539">Nucleus</keyword>
<sequence>MPPSQLKRLKASLREQGITGPQKSKKEKKNQKNSGADARAKKASALSAIREAANPFDFKHLSRPKKFEYTTSRTEDASKVLGRPGVTKSQGEEARRKTLLPEMNKRNKVGGILDRRIGENDPSMTLDDRMMARFEQEQQRKRGNVFDLEDDEDEVMLTHGGKSLNFDLGGQEDYDAGSVSGDSVGDSDGFLQRKRRRDDDEEEDNADEPKEDEPERKKSKAEVMKEVIAKSKMHKYERQQQKEDDDELREELDKDLPDILAALRGHISKKDQPPSAPPKDAPKEAPRDDFSINPERAALLAGKSRAEVDKEYDIRRRQMLSDQKAKPTSRTLTEEEKAKEEADQLKELEERRQKRMRGEADEDSDAESKDNKKDLQEEEDEEDEEQDDAAEFGLAQKPGRRPEGFEDEEDDFIFDDVESGSELEGSGSEESDSDIDDTMGLEDEDEEFLAVLKDPSTKAKTQEGPVASDGEAKASSLPYTYSCPRSLDEVLVLFGKIQEDDIPKVVQRIRAQYHSGLHSDNKHKLTDFACALVDWIAQSQLAVSLAVQESVIRHIHSLNRSYSIAIGTRFREHLKRLATVSLSEVTPGDLCLLTAIGSIYETSAHFEQVSTPAITIMARWMGLLNTVSTAQEVSITAYLAALSLHYQRVSKRYLPETVRSTVLCLKSDHVEKDTLAAHCKNISTMVDTWSKLPAFIEIMTPLLEPLALHKSQAAPTLQRVRISIQTARLRRRPQELHHHRPLPIKSSIPKFEEAFDPNKHYDPDRERADAAKLRKEYKRERKGALRELRKDANFIAREKLRDKKEKDRAYEEKYKRLVAEIQGEEGREAKAYEREKKARKRSN</sequence>
<dbReference type="AlphaFoldDB" id="A0A6A5XK02"/>
<comment type="subcellular location">
    <subcellularLocation>
        <location evidence="1">Nucleus</location>
        <location evidence="1">Nucleolus</location>
    </subcellularLocation>
</comment>
<feature type="compositionally biased region" description="Basic and acidic residues" evidence="8">
    <location>
        <begin position="366"/>
        <end position="375"/>
    </location>
</feature>
<evidence type="ECO:0000256" key="8">
    <source>
        <dbReference type="SAM" id="MobiDB-lite"/>
    </source>
</evidence>
<dbReference type="GO" id="GO:0032040">
    <property type="term" value="C:small-subunit processome"/>
    <property type="evidence" value="ECO:0007669"/>
    <property type="project" value="InterPro"/>
</dbReference>
<gene>
    <name evidence="9" type="ORF">BU24DRAFT_452124</name>
</gene>
<feature type="region of interest" description="Disordered" evidence="8">
    <location>
        <begin position="69"/>
        <end position="438"/>
    </location>
</feature>
<dbReference type="Pfam" id="PF04147">
    <property type="entry name" value="Nop14"/>
    <property type="match status" value="2"/>
</dbReference>
<dbReference type="GO" id="GO:0030692">
    <property type="term" value="C:Noc4p-Nop14p complex"/>
    <property type="evidence" value="ECO:0007669"/>
    <property type="project" value="TreeGrafter"/>
</dbReference>
<feature type="region of interest" description="Disordered" evidence="8">
    <location>
        <begin position="450"/>
        <end position="475"/>
    </location>
</feature>
<feature type="compositionally biased region" description="Acidic residues" evidence="8">
    <location>
        <begin position="199"/>
        <end position="212"/>
    </location>
</feature>
<evidence type="ECO:0000256" key="4">
    <source>
        <dbReference type="ARBA" id="ARBA00022552"/>
    </source>
</evidence>
<dbReference type="PANTHER" id="PTHR23183">
    <property type="entry name" value="NOP14"/>
    <property type="match status" value="1"/>
</dbReference>
<evidence type="ECO:0000313" key="9">
    <source>
        <dbReference type="EMBL" id="KAF2013171.1"/>
    </source>
</evidence>
<dbReference type="Proteomes" id="UP000799778">
    <property type="component" value="Unassembled WGS sequence"/>
</dbReference>
<dbReference type="InterPro" id="IPR007276">
    <property type="entry name" value="Nop14"/>
</dbReference>
<comment type="similarity">
    <text evidence="2">Belongs to the NOP14 family.</text>
</comment>
<keyword evidence="4" id="KW-0698">rRNA processing</keyword>
<dbReference type="GeneID" id="54288562"/>
<protein>
    <submittedName>
        <fullName evidence="9">Nop14-like protein</fullName>
    </submittedName>
</protein>
<feature type="coiled-coil region" evidence="7">
    <location>
        <begin position="767"/>
        <end position="820"/>
    </location>
</feature>
<organism evidence="9 10">
    <name type="scientific">Aaosphaeria arxii CBS 175.79</name>
    <dbReference type="NCBI Taxonomy" id="1450172"/>
    <lineage>
        <taxon>Eukaryota</taxon>
        <taxon>Fungi</taxon>
        <taxon>Dikarya</taxon>
        <taxon>Ascomycota</taxon>
        <taxon>Pezizomycotina</taxon>
        <taxon>Dothideomycetes</taxon>
        <taxon>Pleosporomycetidae</taxon>
        <taxon>Pleosporales</taxon>
        <taxon>Pleosporales incertae sedis</taxon>
        <taxon>Aaosphaeria</taxon>
    </lineage>
</organism>
<feature type="compositionally biased region" description="Basic and acidic residues" evidence="8">
    <location>
        <begin position="280"/>
        <end position="290"/>
    </location>
</feature>
<feature type="region of interest" description="Disordered" evidence="8">
    <location>
        <begin position="1"/>
        <end position="46"/>
    </location>
</feature>
<reference evidence="9" key="1">
    <citation type="journal article" date="2020" name="Stud. Mycol.">
        <title>101 Dothideomycetes genomes: a test case for predicting lifestyles and emergence of pathogens.</title>
        <authorList>
            <person name="Haridas S."/>
            <person name="Albert R."/>
            <person name="Binder M."/>
            <person name="Bloem J."/>
            <person name="Labutti K."/>
            <person name="Salamov A."/>
            <person name="Andreopoulos B."/>
            <person name="Baker S."/>
            <person name="Barry K."/>
            <person name="Bills G."/>
            <person name="Bluhm B."/>
            <person name="Cannon C."/>
            <person name="Castanera R."/>
            <person name="Culley D."/>
            <person name="Daum C."/>
            <person name="Ezra D."/>
            <person name="Gonzalez J."/>
            <person name="Henrissat B."/>
            <person name="Kuo A."/>
            <person name="Liang C."/>
            <person name="Lipzen A."/>
            <person name="Lutzoni F."/>
            <person name="Magnuson J."/>
            <person name="Mondo S."/>
            <person name="Nolan M."/>
            <person name="Ohm R."/>
            <person name="Pangilinan J."/>
            <person name="Park H.-J."/>
            <person name="Ramirez L."/>
            <person name="Alfaro M."/>
            <person name="Sun H."/>
            <person name="Tritt A."/>
            <person name="Yoshinaga Y."/>
            <person name="Zwiers L.-H."/>
            <person name="Turgeon B."/>
            <person name="Goodwin S."/>
            <person name="Spatafora J."/>
            <person name="Crous P."/>
            <person name="Grigoriev I."/>
        </authorList>
    </citation>
    <scope>NUCLEOTIDE SEQUENCE</scope>
    <source>
        <strain evidence="9">CBS 175.79</strain>
    </source>
</reference>
<feature type="compositionally biased region" description="Basic and acidic residues" evidence="8">
    <location>
        <begin position="332"/>
        <end position="359"/>
    </location>
</feature>
<evidence type="ECO:0000256" key="1">
    <source>
        <dbReference type="ARBA" id="ARBA00004604"/>
    </source>
</evidence>
<keyword evidence="3" id="KW-0690">Ribosome biogenesis</keyword>
<accession>A0A6A5XK02</accession>
<feature type="compositionally biased region" description="Basic and acidic residues" evidence="8">
    <location>
        <begin position="69"/>
        <end position="78"/>
    </location>
</feature>
<feature type="compositionally biased region" description="Basic and acidic residues" evidence="8">
    <location>
        <begin position="213"/>
        <end position="242"/>
    </location>
</feature>